<evidence type="ECO:0000256" key="1">
    <source>
        <dbReference type="SAM" id="MobiDB-lite"/>
    </source>
</evidence>
<evidence type="ECO:0000256" key="2">
    <source>
        <dbReference type="SAM" id="SignalP"/>
    </source>
</evidence>
<feature type="compositionally biased region" description="Polar residues" evidence="1">
    <location>
        <begin position="37"/>
        <end position="47"/>
    </location>
</feature>
<organism evidence="3 4">
    <name type="scientific">Tessaracoccus lubricantis</name>
    <dbReference type="NCBI Taxonomy" id="545543"/>
    <lineage>
        <taxon>Bacteria</taxon>
        <taxon>Bacillati</taxon>
        <taxon>Actinomycetota</taxon>
        <taxon>Actinomycetes</taxon>
        <taxon>Propionibacteriales</taxon>
        <taxon>Propionibacteriaceae</taxon>
        <taxon>Tessaracoccus</taxon>
    </lineage>
</organism>
<proteinExistence type="predicted"/>
<feature type="chain" id="PRO_5046185398" description="Lipoprotein" evidence="2">
    <location>
        <begin position="20"/>
        <end position="157"/>
    </location>
</feature>
<dbReference type="EMBL" id="BAABLV010000017">
    <property type="protein sequence ID" value="GAA4895049.1"/>
    <property type="molecule type" value="Genomic_DNA"/>
</dbReference>
<accession>A0ABP9F5V5</accession>
<evidence type="ECO:0000313" key="3">
    <source>
        <dbReference type="EMBL" id="GAA4895049.1"/>
    </source>
</evidence>
<dbReference type="RefSeq" id="WP_345580054.1">
    <property type="nucleotide sequence ID" value="NZ_BAABLV010000017.1"/>
</dbReference>
<evidence type="ECO:0000313" key="4">
    <source>
        <dbReference type="Proteomes" id="UP001501521"/>
    </source>
</evidence>
<protein>
    <recommendedName>
        <fullName evidence="5">Lipoprotein</fullName>
    </recommendedName>
</protein>
<evidence type="ECO:0008006" key="5">
    <source>
        <dbReference type="Google" id="ProtNLM"/>
    </source>
</evidence>
<gene>
    <name evidence="3" type="ORF">GCM10025789_10600</name>
</gene>
<dbReference type="Proteomes" id="UP001501521">
    <property type="component" value="Unassembled WGS sequence"/>
</dbReference>
<feature type="region of interest" description="Disordered" evidence="1">
    <location>
        <begin position="22"/>
        <end position="47"/>
    </location>
</feature>
<reference evidence="4" key="1">
    <citation type="journal article" date="2019" name="Int. J. Syst. Evol. Microbiol.">
        <title>The Global Catalogue of Microorganisms (GCM) 10K type strain sequencing project: providing services to taxonomists for standard genome sequencing and annotation.</title>
        <authorList>
            <consortium name="The Broad Institute Genomics Platform"/>
            <consortium name="The Broad Institute Genome Sequencing Center for Infectious Disease"/>
            <person name="Wu L."/>
            <person name="Ma J."/>
        </authorList>
    </citation>
    <scope>NUCLEOTIDE SEQUENCE [LARGE SCALE GENOMIC DNA]</scope>
    <source>
        <strain evidence="4">JCM 19125</strain>
    </source>
</reference>
<keyword evidence="2" id="KW-0732">Signal</keyword>
<feature type="signal peptide" evidence="2">
    <location>
        <begin position="1"/>
        <end position="19"/>
    </location>
</feature>
<comment type="caution">
    <text evidence="3">The sequence shown here is derived from an EMBL/GenBank/DDBJ whole genome shotgun (WGS) entry which is preliminary data.</text>
</comment>
<keyword evidence="4" id="KW-1185">Reference proteome</keyword>
<sequence>MRNRLAAVALTVVAAVSLAACSGSDEPAPQDTPAGATETQTGLPQPEEQTFTGEIQTEVIKVGPMDVTVPKGIKLPESTIVTQSEQSAVMMIDEDPQPVIDAVMASAEEAGYEVFAKPSEDQTVFVGNGNAVLFTAIPNAQILTWGPESMKEILAEG</sequence>
<name>A0ABP9F5V5_9ACTN</name>
<dbReference type="PROSITE" id="PS51257">
    <property type="entry name" value="PROKAR_LIPOPROTEIN"/>
    <property type="match status" value="1"/>
</dbReference>